<evidence type="ECO:0000313" key="1">
    <source>
        <dbReference type="EMBL" id="MCZ2654297.1"/>
    </source>
</evidence>
<comment type="caution">
    <text evidence="1">The sequence shown here is derived from an EMBL/GenBank/DDBJ whole genome shotgun (WGS) entry which is preliminary data.</text>
</comment>
<dbReference type="CDD" id="cd02518">
    <property type="entry name" value="GT2_SpsF"/>
    <property type="match status" value="1"/>
</dbReference>
<dbReference type="EMBL" id="JAPUAC010000005">
    <property type="protein sequence ID" value="MCZ2654297.1"/>
    <property type="molecule type" value="Genomic_DNA"/>
</dbReference>
<dbReference type="InterPro" id="IPR029044">
    <property type="entry name" value="Nucleotide-diphossugar_trans"/>
</dbReference>
<reference evidence="1" key="1">
    <citation type="submission" date="2022-12" db="EMBL/GenBank/DDBJ databases">
        <title>Development of a Multilocus Sequence Typing Scheme for Bacteroides fragilis Based on Whole Genome Sequencing Data and Clinical Application.</title>
        <authorList>
            <person name="Nielsen F.D."/>
            <person name="Justesen U.S."/>
        </authorList>
    </citation>
    <scope>NUCLEOTIDE SEQUENCE</scope>
    <source>
        <strain evidence="1">BF_BC_ODE_DK_2015_2</strain>
    </source>
</reference>
<dbReference type="PANTHER" id="PTHR42866:SF1">
    <property type="entry name" value="SPORE COAT POLYSACCHARIDE BIOSYNTHESIS PROTEIN SPSF"/>
    <property type="match status" value="1"/>
</dbReference>
<dbReference type="GeneID" id="99668800"/>
<dbReference type="Gene3D" id="3.90.550.10">
    <property type="entry name" value="Spore Coat Polysaccharide Biosynthesis Protein SpsA, Chain A"/>
    <property type="match status" value="1"/>
</dbReference>
<dbReference type="AlphaFoldDB" id="A0ABD4VTS8"/>
<dbReference type="Pfam" id="PF02348">
    <property type="entry name" value="CTP_transf_3"/>
    <property type="match status" value="1"/>
</dbReference>
<accession>A0ABD4VTS8</accession>
<protein>
    <submittedName>
        <fullName evidence="1">Glycosyltransferase family protein</fullName>
    </submittedName>
</protein>
<sequence length="246" mass="28461">MKIAAIIQARCGSTRFPNKVFADLCGHPLIWHVVNRLRFASTVDEIVLATTINSGDQKLYDWGIKNNITVFRGSENDVLNRYYRASEEVNADIVIRITADDPFKEPSIIDKAVQKLLKEGADFVCNNFPPSFPEGLDVEVFTKRALSIAEQNSESNFEREHVTQYFYHNPSLFKILNISNHKNLSGLRWTLDTEEDFLMTRQIYSLLYKDDSSIFYMDDILDLLERFPEISRMNLGVTRSEMYKLK</sequence>
<proteinExistence type="predicted"/>
<evidence type="ECO:0000313" key="2">
    <source>
        <dbReference type="Proteomes" id="UP001075704"/>
    </source>
</evidence>
<organism evidence="1 2">
    <name type="scientific">Bacteroides fragilis</name>
    <dbReference type="NCBI Taxonomy" id="817"/>
    <lineage>
        <taxon>Bacteria</taxon>
        <taxon>Pseudomonadati</taxon>
        <taxon>Bacteroidota</taxon>
        <taxon>Bacteroidia</taxon>
        <taxon>Bacteroidales</taxon>
        <taxon>Bacteroidaceae</taxon>
        <taxon>Bacteroides</taxon>
    </lineage>
</organism>
<gene>
    <name evidence="1" type="ORF">O1422_08975</name>
</gene>
<dbReference type="RefSeq" id="WP_186993748.1">
    <property type="nucleotide sequence ID" value="NZ_JAFKPQ010000025.1"/>
</dbReference>
<dbReference type="Proteomes" id="UP001075704">
    <property type="component" value="Unassembled WGS sequence"/>
</dbReference>
<dbReference type="PANTHER" id="PTHR42866">
    <property type="entry name" value="3-DEOXY-MANNO-OCTULOSONATE CYTIDYLYLTRANSFERASE"/>
    <property type="match status" value="1"/>
</dbReference>
<dbReference type="SUPFAM" id="SSF53448">
    <property type="entry name" value="Nucleotide-diphospho-sugar transferases"/>
    <property type="match status" value="1"/>
</dbReference>
<name>A0ABD4VTS8_BACFG</name>
<dbReference type="InterPro" id="IPR003329">
    <property type="entry name" value="Cytidylyl_trans"/>
</dbReference>